<evidence type="ECO:0000313" key="2">
    <source>
        <dbReference type="Proteomes" id="UP000255163"/>
    </source>
</evidence>
<proteinExistence type="predicted"/>
<evidence type="ECO:0000313" key="1">
    <source>
        <dbReference type="EMBL" id="STD25285.1"/>
    </source>
</evidence>
<name>A0A376FIN9_ENTAS</name>
<protein>
    <submittedName>
        <fullName evidence="1">Uncharacterized protein</fullName>
    </submittedName>
</protein>
<dbReference type="EMBL" id="UFYI01000007">
    <property type="protein sequence ID" value="STD25285.1"/>
    <property type="molecule type" value="Genomic_DNA"/>
</dbReference>
<accession>A0A376FIN9</accession>
<dbReference type="AlphaFoldDB" id="A0A376FIN9"/>
<reference evidence="1 2" key="1">
    <citation type="submission" date="2018-06" db="EMBL/GenBank/DDBJ databases">
        <authorList>
            <consortium name="Pathogen Informatics"/>
            <person name="Doyle S."/>
        </authorList>
    </citation>
    <scope>NUCLEOTIDE SEQUENCE [LARGE SCALE GENOMIC DNA]</scope>
    <source>
        <strain evidence="1 2">NCTC12123</strain>
    </source>
</reference>
<gene>
    <name evidence="1" type="ORF">NCTC12123_04904</name>
</gene>
<sequence>MTQKGGFTGTGWPQQRHHFALLDGQINGMQSLIVIEGLAQFLDADDGLHVLGLTINVASCWRINVTFGLSLGCGSLKS</sequence>
<dbReference type="Proteomes" id="UP000255163">
    <property type="component" value="Unassembled WGS sequence"/>
</dbReference>
<organism evidence="1 2">
    <name type="scientific">Enterobacter asburiae</name>
    <dbReference type="NCBI Taxonomy" id="61645"/>
    <lineage>
        <taxon>Bacteria</taxon>
        <taxon>Pseudomonadati</taxon>
        <taxon>Pseudomonadota</taxon>
        <taxon>Gammaproteobacteria</taxon>
        <taxon>Enterobacterales</taxon>
        <taxon>Enterobacteriaceae</taxon>
        <taxon>Enterobacter</taxon>
        <taxon>Enterobacter cloacae complex</taxon>
    </lineage>
</organism>